<name>A0A3P6D229_BRACM</name>
<dbReference type="InterPro" id="IPR044730">
    <property type="entry name" value="RNase_H-like_dom_plant"/>
</dbReference>
<dbReference type="InterPro" id="IPR002156">
    <property type="entry name" value="RNaseH_domain"/>
</dbReference>
<reference evidence="3" key="1">
    <citation type="submission" date="2018-11" db="EMBL/GenBank/DDBJ databases">
        <authorList>
            <consortium name="Genoscope - CEA"/>
            <person name="William W."/>
        </authorList>
    </citation>
    <scope>NUCLEOTIDE SEQUENCE</scope>
</reference>
<accession>A0A3P6D229</accession>
<gene>
    <name evidence="3" type="ORF">BRAA10T42534Z</name>
    <name evidence="2" type="ORF">BRAPAZ1V2_A10P02880.2</name>
</gene>
<dbReference type="EMBL" id="LR031577">
    <property type="protein sequence ID" value="VDD16821.1"/>
    <property type="molecule type" value="Genomic_DNA"/>
</dbReference>
<dbReference type="Pfam" id="PF13456">
    <property type="entry name" value="RVT_3"/>
    <property type="match status" value="1"/>
</dbReference>
<dbReference type="CDD" id="cd06222">
    <property type="entry name" value="RNase_H_like"/>
    <property type="match status" value="1"/>
</dbReference>
<evidence type="ECO:0000313" key="2">
    <source>
        <dbReference type="EMBL" id="CAG7909042.1"/>
    </source>
</evidence>
<dbReference type="InterPro" id="IPR036397">
    <property type="entry name" value="RNaseH_sf"/>
</dbReference>
<dbReference type="PANTHER" id="PTHR47074">
    <property type="entry name" value="BNAC02G40300D PROTEIN"/>
    <property type="match status" value="1"/>
</dbReference>
<feature type="domain" description="RNase H type-1" evidence="1">
    <location>
        <begin position="5"/>
        <end position="89"/>
    </location>
</feature>
<protein>
    <recommendedName>
        <fullName evidence="1">RNase H type-1 domain-containing protein</fullName>
    </recommendedName>
</protein>
<dbReference type="InterPro" id="IPR052929">
    <property type="entry name" value="RNase_H-like_EbsB-rel"/>
</dbReference>
<dbReference type="GO" id="GO:0004523">
    <property type="term" value="F:RNA-DNA hybrid ribonuclease activity"/>
    <property type="evidence" value="ECO:0007669"/>
    <property type="project" value="InterPro"/>
</dbReference>
<dbReference type="Gramene" id="A10p02880.2_BraZ1">
    <property type="protein sequence ID" value="A10p02880.2_BraZ1.CDS.1"/>
    <property type="gene ID" value="A10g02880.2_BraZ1"/>
</dbReference>
<dbReference type="InterPro" id="IPR012337">
    <property type="entry name" value="RNaseH-like_sf"/>
</dbReference>
<proteinExistence type="predicted"/>
<dbReference type="EMBL" id="LS974626">
    <property type="protein sequence ID" value="CAG7909042.1"/>
    <property type="molecule type" value="Genomic_DNA"/>
</dbReference>
<dbReference type="AlphaFoldDB" id="A0A3P6D229"/>
<dbReference type="Gene3D" id="3.30.420.10">
    <property type="entry name" value="Ribonuclease H-like superfamily/Ribonuclease H"/>
    <property type="match status" value="1"/>
</dbReference>
<organism evidence="3">
    <name type="scientific">Brassica campestris</name>
    <name type="common">Field mustard</name>
    <dbReference type="NCBI Taxonomy" id="3711"/>
    <lineage>
        <taxon>Eukaryota</taxon>
        <taxon>Viridiplantae</taxon>
        <taxon>Streptophyta</taxon>
        <taxon>Embryophyta</taxon>
        <taxon>Tracheophyta</taxon>
        <taxon>Spermatophyta</taxon>
        <taxon>Magnoliopsida</taxon>
        <taxon>eudicotyledons</taxon>
        <taxon>Gunneridae</taxon>
        <taxon>Pentapetalae</taxon>
        <taxon>rosids</taxon>
        <taxon>malvids</taxon>
        <taxon>Brassicales</taxon>
        <taxon>Brassicaceae</taxon>
        <taxon>Brassiceae</taxon>
        <taxon>Brassica</taxon>
    </lineage>
</organism>
<dbReference type="PANTHER" id="PTHR47074:SF11">
    <property type="entry name" value="REVERSE TRANSCRIPTASE-LIKE PROTEIN"/>
    <property type="match status" value="1"/>
</dbReference>
<sequence>MRYVGSPLVAEGLALREAVTKCKELGLTRVRFESDCDQLIKALTSDYPMAVLYGIVSDIKSVALSFECISFSWISREKNSEADSLAKQALVTEVALMSSPNVCFIN</sequence>
<dbReference type="Proteomes" id="UP000694005">
    <property type="component" value="Chromosome A10"/>
</dbReference>
<evidence type="ECO:0000259" key="1">
    <source>
        <dbReference type="Pfam" id="PF13456"/>
    </source>
</evidence>
<dbReference type="GO" id="GO:0003676">
    <property type="term" value="F:nucleic acid binding"/>
    <property type="evidence" value="ECO:0007669"/>
    <property type="project" value="InterPro"/>
</dbReference>
<dbReference type="SUPFAM" id="SSF53098">
    <property type="entry name" value="Ribonuclease H-like"/>
    <property type="match status" value="1"/>
</dbReference>
<evidence type="ECO:0000313" key="3">
    <source>
        <dbReference type="EMBL" id="VDD16821.1"/>
    </source>
</evidence>